<sequence length="174" mass="19612">MATSLRFMITRWRAPLVWGVICFYLLNHKIFSSVHALSTVYQQNKQQGFSVASYFFNAFVIPPIPGLVVFLAFIIICYFIFRQGMPRPSAQILLYLGLIALNTLTILAIGYLSYTISLALSNQPSYAVTPELMPWIHVVLQGTTERALMIGVCFYALLRELRFSAALSSSTDKD</sequence>
<dbReference type="RefSeq" id="WP_169405441.1">
    <property type="nucleotide sequence ID" value="NZ_JAADJU010000017.1"/>
</dbReference>
<accession>A0A848MRQ3</accession>
<keyword evidence="1" id="KW-1133">Transmembrane helix</keyword>
<proteinExistence type="predicted"/>
<gene>
    <name evidence="2" type="ORF">GW590_23065</name>
</gene>
<reference evidence="2 3" key="2">
    <citation type="submission" date="2020-06" db="EMBL/GenBank/DDBJ databases">
        <title>Polyphasic characterization of a Rahnella strain isolated from tree sap.</title>
        <authorList>
            <person name="Kim I.S."/>
        </authorList>
    </citation>
    <scope>NUCLEOTIDE SEQUENCE [LARGE SCALE GENOMIC DNA]</scope>
    <source>
        <strain evidence="2 3">SAP-1</strain>
    </source>
</reference>
<evidence type="ECO:0000313" key="2">
    <source>
        <dbReference type="EMBL" id="NMP29729.1"/>
    </source>
</evidence>
<protein>
    <submittedName>
        <fullName evidence="2">Uncharacterized protein</fullName>
    </submittedName>
</protein>
<dbReference type="Proteomes" id="UP000585363">
    <property type="component" value="Unassembled WGS sequence"/>
</dbReference>
<dbReference type="AlphaFoldDB" id="A0A848MRQ3"/>
<evidence type="ECO:0000256" key="1">
    <source>
        <dbReference type="SAM" id="Phobius"/>
    </source>
</evidence>
<keyword evidence="1" id="KW-0472">Membrane</keyword>
<feature type="transmembrane region" description="Helical" evidence="1">
    <location>
        <begin position="134"/>
        <end position="158"/>
    </location>
</feature>
<name>A0A848MRQ3_9GAMM</name>
<feature type="transmembrane region" description="Helical" evidence="1">
    <location>
        <begin position="60"/>
        <end position="81"/>
    </location>
</feature>
<feature type="transmembrane region" description="Helical" evidence="1">
    <location>
        <begin position="93"/>
        <end position="114"/>
    </location>
</feature>
<comment type="caution">
    <text evidence="2">The sequence shown here is derived from an EMBL/GenBank/DDBJ whole genome shotgun (WGS) entry which is preliminary data.</text>
</comment>
<keyword evidence="1" id="KW-0812">Transmembrane</keyword>
<reference evidence="2 3" key="1">
    <citation type="submission" date="2020-01" db="EMBL/GenBank/DDBJ databases">
        <authorList>
            <person name="Lee S.D."/>
        </authorList>
    </citation>
    <scope>NUCLEOTIDE SEQUENCE [LARGE SCALE GENOMIC DNA]</scope>
    <source>
        <strain evidence="2 3">SAP-1</strain>
    </source>
</reference>
<organism evidence="2 3">
    <name type="scientific">Rouxiella aceris</name>
    <dbReference type="NCBI Taxonomy" id="2703884"/>
    <lineage>
        <taxon>Bacteria</taxon>
        <taxon>Pseudomonadati</taxon>
        <taxon>Pseudomonadota</taxon>
        <taxon>Gammaproteobacteria</taxon>
        <taxon>Enterobacterales</taxon>
        <taxon>Yersiniaceae</taxon>
        <taxon>Rouxiella</taxon>
    </lineage>
</organism>
<keyword evidence="3" id="KW-1185">Reference proteome</keyword>
<evidence type="ECO:0000313" key="3">
    <source>
        <dbReference type="Proteomes" id="UP000585363"/>
    </source>
</evidence>
<dbReference type="EMBL" id="JAADJU010000017">
    <property type="protein sequence ID" value="NMP29729.1"/>
    <property type="molecule type" value="Genomic_DNA"/>
</dbReference>